<dbReference type="KEGG" id="pary:A4V02_03885"/>
<sequence>MSTLSELYITMENLRKLNLPIDERLKQEAAKLEEDLIRTEILPTLTEKIEPALAQVQRELVLVVDYVPGTPLKVSLSRKRNISDVLPDAVEISPKIPHIVTATGINRSASTPFRVEFADGYICTGNGKDTFIDALKHMKLPRVATFENRIFAGFPLVGRKQRVTEDNYKWQENVDGWWIYVNMSNDTKIEMIRQVADYLGISVKVMNQGQSTSTSPVETMKGKRAMFSLNGGVPMNKRATVLTVVKNYVSEHPQATFSKIKEVFPDLLQGSYGVVRPLVEIQNRIDAGQDAEHRYYLEPENILKSADEIVFAVSHQWGNQFPAFQKHVKNTLNWDIEEI</sequence>
<accession>A0A1Z2XDN0</accession>
<name>A0A1B1S816_9BACT</name>
<dbReference type="AlphaFoldDB" id="A0A1B1S816"/>
<dbReference type="Proteomes" id="UP000186351">
    <property type="component" value="Chromosome"/>
</dbReference>
<organism evidence="1 2">
    <name type="scientific">Muribaculum intestinale</name>
    <dbReference type="NCBI Taxonomy" id="1796646"/>
    <lineage>
        <taxon>Bacteria</taxon>
        <taxon>Pseudomonadati</taxon>
        <taxon>Bacteroidota</taxon>
        <taxon>Bacteroidia</taxon>
        <taxon>Bacteroidales</taxon>
        <taxon>Muribaculaceae</taxon>
        <taxon>Muribaculum</taxon>
    </lineage>
</organism>
<gene>
    <name evidence="1" type="ORF">A4V02_03885</name>
</gene>
<protein>
    <submittedName>
        <fullName evidence="1">Uncharacterized protein</fullName>
    </submittedName>
</protein>
<reference evidence="2" key="1">
    <citation type="submission" date="2016-04" db="EMBL/GenBank/DDBJ databases">
        <title>Complete Genome Sequences of Twelve Strains of a Stable Defined Moderately Diverse Mouse Microbiota 2 (sDMDMm2).</title>
        <authorList>
            <person name="Uchimura Y."/>
            <person name="Wyss M."/>
            <person name="Brugiroux S."/>
            <person name="Limenitakis J.P."/>
            <person name="Stecher B."/>
            <person name="McCoy K.D."/>
            <person name="Macpherson A.J."/>
        </authorList>
    </citation>
    <scope>NUCLEOTIDE SEQUENCE [LARGE SCALE GENOMIC DNA]</scope>
    <source>
        <strain evidence="2">YL27</strain>
    </source>
</reference>
<dbReference type="STRING" id="1796646.A4V02_03885"/>
<keyword evidence="2" id="KW-1185">Reference proteome</keyword>
<accession>A0A1B1S816</accession>
<evidence type="ECO:0000313" key="2">
    <source>
        <dbReference type="Proteomes" id="UP000186351"/>
    </source>
</evidence>
<proteinExistence type="predicted"/>
<dbReference type="EMBL" id="CP015402">
    <property type="protein sequence ID" value="ANU62941.1"/>
    <property type="molecule type" value="Genomic_DNA"/>
</dbReference>
<evidence type="ECO:0000313" key="1">
    <source>
        <dbReference type="EMBL" id="ANU62941.1"/>
    </source>
</evidence>